<dbReference type="PANTHER" id="PTHR43806:SF11">
    <property type="entry name" value="CEREVISIN-RELATED"/>
    <property type="match status" value="1"/>
</dbReference>
<sequence>MFTYTYEDTSLGAGVDIYVIDTGINIGHNEFGGRAEYGWSAYSSADDGNGHGTHCSGTAAGSSFGVSSNANLIAVRILDSSGSGTTSAVLGGLDYVVDAHNARKSQSGFIGSVASMSWGFTGRSTVVEEALTAMVDAGVHGAAAAGNSNTDACTMTPGSLGGDGPLVSVGASDIDDEIAYFSNTGPCVDVYAPGVDVLSAWRGSSSATNVISGTSMATPHIAGLMAYLLEQNGSMSPAQLKQMIVNMAIEGELQTRSDIVRGGELIIANNGVTTVQEVSIQSEAFPYEMEMVEGGNKLYW</sequence>
<dbReference type="AlphaFoldDB" id="A0A6A6NZF1"/>
<dbReference type="FunFam" id="3.40.50.200:FF:000007">
    <property type="entry name" value="Subtilisin-like serine protease"/>
    <property type="match status" value="1"/>
</dbReference>
<feature type="active site" description="Charge relay system" evidence="5">
    <location>
        <position position="21"/>
    </location>
</feature>
<keyword evidence="3 5" id="KW-0378">Hydrolase</keyword>
<evidence type="ECO:0000313" key="9">
    <source>
        <dbReference type="Proteomes" id="UP000799766"/>
    </source>
</evidence>
<proteinExistence type="inferred from homology"/>
<dbReference type="InterPro" id="IPR000209">
    <property type="entry name" value="Peptidase_S8/S53_dom"/>
</dbReference>
<dbReference type="PRINTS" id="PR00723">
    <property type="entry name" value="SUBTILISIN"/>
</dbReference>
<dbReference type="InterPro" id="IPR022398">
    <property type="entry name" value="Peptidase_S8_His-AS"/>
</dbReference>
<keyword evidence="2 5" id="KW-0645">Protease</keyword>
<comment type="similarity">
    <text evidence="1 5 6">Belongs to the peptidase S8 family.</text>
</comment>
<dbReference type="InterPro" id="IPR023828">
    <property type="entry name" value="Peptidase_S8_Ser-AS"/>
</dbReference>
<dbReference type="InterPro" id="IPR015500">
    <property type="entry name" value="Peptidase_S8_subtilisin-rel"/>
</dbReference>
<dbReference type="PROSITE" id="PS00138">
    <property type="entry name" value="SUBTILASE_SER"/>
    <property type="match status" value="1"/>
</dbReference>
<dbReference type="InterPro" id="IPR050131">
    <property type="entry name" value="Peptidase_S8_subtilisin-like"/>
</dbReference>
<keyword evidence="9" id="KW-1185">Reference proteome</keyword>
<feature type="domain" description="Peptidase S8/S53" evidence="7">
    <location>
        <begin position="12"/>
        <end position="248"/>
    </location>
</feature>
<dbReference type="PROSITE" id="PS00136">
    <property type="entry name" value="SUBTILASE_ASP"/>
    <property type="match status" value="1"/>
</dbReference>
<accession>A0A6A6NZF1</accession>
<name>A0A6A6NZF1_9PEZI</name>
<dbReference type="Proteomes" id="UP000799766">
    <property type="component" value="Unassembled WGS sequence"/>
</dbReference>
<dbReference type="PROSITE" id="PS00137">
    <property type="entry name" value="SUBTILASE_HIS"/>
    <property type="match status" value="1"/>
</dbReference>
<feature type="active site" description="Charge relay system" evidence="5">
    <location>
        <position position="51"/>
    </location>
</feature>
<dbReference type="OrthoDB" id="206201at2759"/>
<dbReference type="PROSITE" id="PS51892">
    <property type="entry name" value="SUBTILASE"/>
    <property type="match status" value="1"/>
</dbReference>
<evidence type="ECO:0000256" key="6">
    <source>
        <dbReference type="RuleBase" id="RU003355"/>
    </source>
</evidence>
<dbReference type="InterPro" id="IPR034193">
    <property type="entry name" value="PCSK9_ProteinaseK-like"/>
</dbReference>
<keyword evidence="4 5" id="KW-0720">Serine protease</keyword>
<evidence type="ECO:0000256" key="2">
    <source>
        <dbReference type="ARBA" id="ARBA00022670"/>
    </source>
</evidence>
<dbReference type="EMBL" id="MU001682">
    <property type="protein sequence ID" value="KAF2456978.1"/>
    <property type="molecule type" value="Genomic_DNA"/>
</dbReference>
<evidence type="ECO:0000259" key="7">
    <source>
        <dbReference type="Pfam" id="PF00082"/>
    </source>
</evidence>
<protein>
    <submittedName>
        <fullName evidence="8">Peptidase S8/S53 domain-containing protein</fullName>
    </submittedName>
</protein>
<dbReference type="SUPFAM" id="SSF52743">
    <property type="entry name" value="Subtilisin-like"/>
    <property type="match status" value="1"/>
</dbReference>
<dbReference type="Pfam" id="PF00082">
    <property type="entry name" value="Peptidase_S8"/>
    <property type="match status" value="1"/>
</dbReference>
<evidence type="ECO:0000256" key="3">
    <source>
        <dbReference type="ARBA" id="ARBA00022801"/>
    </source>
</evidence>
<evidence type="ECO:0000256" key="1">
    <source>
        <dbReference type="ARBA" id="ARBA00011073"/>
    </source>
</evidence>
<evidence type="ECO:0000256" key="4">
    <source>
        <dbReference type="ARBA" id="ARBA00022825"/>
    </source>
</evidence>
<dbReference type="CDD" id="cd04077">
    <property type="entry name" value="Peptidases_S8_PCSK9_ProteinaseK_like"/>
    <property type="match status" value="1"/>
</dbReference>
<dbReference type="InterPro" id="IPR036852">
    <property type="entry name" value="Peptidase_S8/S53_dom_sf"/>
</dbReference>
<dbReference type="Gene3D" id="3.40.50.200">
    <property type="entry name" value="Peptidase S8/S53 domain"/>
    <property type="match status" value="1"/>
</dbReference>
<feature type="active site" description="Charge relay system" evidence="5">
    <location>
        <position position="215"/>
    </location>
</feature>
<organism evidence="8 9">
    <name type="scientific">Lineolata rhizophorae</name>
    <dbReference type="NCBI Taxonomy" id="578093"/>
    <lineage>
        <taxon>Eukaryota</taxon>
        <taxon>Fungi</taxon>
        <taxon>Dikarya</taxon>
        <taxon>Ascomycota</taxon>
        <taxon>Pezizomycotina</taxon>
        <taxon>Dothideomycetes</taxon>
        <taxon>Dothideomycetes incertae sedis</taxon>
        <taxon>Lineolatales</taxon>
        <taxon>Lineolataceae</taxon>
        <taxon>Lineolata</taxon>
    </lineage>
</organism>
<reference evidence="8" key="1">
    <citation type="journal article" date="2020" name="Stud. Mycol.">
        <title>101 Dothideomycetes genomes: a test case for predicting lifestyles and emergence of pathogens.</title>
        <authorList>
            <person name="Haridas S."/>
            <person name="Albert R."/>
            <person name="Binder M."/>
            <person name="Bloem J."/>
            <person name="Labutti K."/>
            <person name="Salamov A."/>
            <person name="Andreopoulos B."/>
            <person name="Baker S."/>
            <person name="Barry K."/>
            <person name="Bills G."/>
            <person name="Bluhm B."/>
            <person name="Cannon C."/>
            <person name="Castanera R."/>
            <person name="Culley D."/>
            <person name="Daum C."/>
            <person name="Ezra D."/>
            <person name="Gonzalez J."/>
            <person name="Henrissat B."/>
            <person name="Kuo A."/>
            <person name="Liang C."/>
            <person name="Lipzen A."/>
            <person name="Lutzoni F."/>
            <person name="Magnuson J."/>
            <person name="Mondo S."/>
            <person name="Nolan M."/>
            <person name="Ohm R."/>
            <person name="Pangilinan J."/>
            <person name="Park H.-J."/>
            <person name="Ramirez L."/>
            <person name="Alfaro M."/>
            <person name="Sun H."/>
            <person name="Tritt A."/>
            <person name="Yoshinaga Y."/>
            <person name="Zwiers L.-H."/>
            <person name="Turgeon B."/>
            <person name="Goodwin S."/>
            <person name="Spatafora J."/>
            <person name="Crous P."/>
            <person name="Grigoriev I."/>
        </authorList>
    </citation>
    <scope>NUCLEOTIDE SEQUENCE</scope>
    <source>
        <strain evidence="8">ATCC 16933</strain>
    </source>
</reference>
<dbReference type="PANTHER" id="PTHR43806">
    <property type="entry name" value="PEPTIDASE S8"/>
    <property type="match status" value="1"/>
</dbReference>
<evidence type="ECO:0000256" key="5">
    <source>
        <dbReference type="PROSITE-ProRule" id="PRU01240"/>
    </source>
</evidence>
<gene>
    <name evidence="8" type="ORF">BDY21DRAFT_346660</name>
</gene>
<dbReference type="InterPro" id="IPR023827">
    <property type="entry name" value="Peptidase_S8_Asp-AS"/>
</dbReference>
<dbReference type="GO" id="GO:0006508">
    <property type="term" value="P:proteolysis"/>
    <property type="evidence" value="ECO:0007669"/>
    <property type="project" value="UniProtKB-KW"/>
</dbReference>
<dbReference type="GO" id="GO:0004252">
    <property type="term" value="F:serine-type endopeptidase activity"/>
    <property type="evidence" value="ECO:0007669"/>
    <property type="project" value="UniProtKB-UniRule"/>
</dbReference>
<evidence type="ECO:0000313" key="8">
    <source>
        <dbReference type="EMBL" id="KAF2456978.1"/>
    </source>
</evidence>